<keyword evidence="15" id="KW-1185">Reference proteome</keyword>
<sequence>MSSRFPETAACALPASSTLAKPGLTCAPALLPLGAFAAGFGLMVGSAFAQSTVPVPPALAASTAPGEVVLPAVRVKAAAADDTKQNLQTTTTTIGKGQQDIRDIPQSITVMTEKLLDDAKLDTLKQALHYTAGITFAATENGTDQDIRMRGFPVATTGDLLIDGMKDPSQYDRDSFNYDRIEVMRGSASMLFGRGSTGGVINQVTKKPELLDQSDVVTTVGTGGYVRATGDFNVRLGESAALRVNAMNTTADNNGAKVNKHGVAPSFSWGIDSADEFNVGLFYLKVDNVPMSNLRYLSGSVAAQIPAQNFYGTASDFLKGEALYGSASWTHRFADGGTLRTQFRKGDYKRNSWSTTASYPTGSTAASVTDSTLLSTVGLAPRKDDIDGTYLQSDYSNRFEWFGLRNEVITGVDAAYEKATRFGAYGSVLTNYNKGSVSVGDPNNGRVTAALPTYRQTSDFTGTSVGAYMQDLVSLTEHWKLLGGLRYDRFKADMHSNVYANNTTATTPTSVTPSNLSYPELWSYRGGVLYQPSLSQSYHFSYGTSFNTSADTYQYTTQQIANVPAEQSRNVELGAKLDWLNGQLSTRAALFRTEKYNERTTDSDFAGTYPVLSGKRHSQGLEFDITGRITPALEVYVSYSFIQEAKIDKAGSAVTLLTHDVGLTPKHSGAAWLSYQLAPKLRIAGGARGASENRPLQGGTAAASVTARAPGYVAYDAMVEFKPTEDFFAQLNVNNLTDKVYGDQLYPGFYTPGEARTLRMTLGVRF</sequence>
<dbReference type="EMBL" id="JAQQXS010000005">
    <property type="protein sequence ID" value="MDC8784993.1"/>
    <property type="molecule type" value="Genomic_DNA"/>
</dbReference>
<evidence type="ECO:0000256" key="6">
    <source>
        <dbReference type="ARBA" id="ARBA00023077"/>
    </source>
</evidence>
<evidence type="ECO:0000256" key="1">
    <source>
        <dbReference type="ARBA" id="ARBA00004571"/>
    </source>
</evidence>
<comment type="similarity">
    <text evidence="2 10 11">Belongs to the TonB-dependent receptor family.</text>
</comment>
<dbReference type="InterPro" id="IPR000531">
    <property type="entry name" value="Beta-barrel_TonB"/>
</dbReference>
<dbReference type="PROSITE" id="PS52016">
    <property type="entry name" value="TONB_DEPENDENT_REC_3"/>
    <property type="match status" value="1"/>
</dbReference>
<gene>
    <name evidence="14" type="ORF">PRZ01_07295</name>
</gene>
<dbReference type="InterPro" id="IPR010105">
    <property type="entry name" value="TonB_sidphr_rcpt"/>
</dbReference>
<dbReference type="InterPro" id="IPR039426">
    <property type="entry name" value="TonB-dep_rcpt-like"/>
</dbReference>
<keyword evidence="4 10" id="KW-1134">Transmembrane beta strand</keyword>
<protein>
    <submittedName>
        <fullName evidence="14">TonB-dependent siderophore receptor</fullName>
    </submittedName>
</protein>
<dbReference type="Gene3D" id="2.170.130.10">
    <property type="entry name" value="TonB-dependent receptor, plug domain"/>
    <property type="match status" value="1"/>
</dbReference>
<proteinExistence type="inferred from homology"/>
<dbReference type="CDD" id="cd01347">
    <property type="entry name" value="ligand_gated_channel"/>
    <property type="match status" value="1"/>
</dbReference>
<evidence type="ECO:0000256" key="8">
    <source>
        <dbReference type="ARBA" id="ARBA00023170"/>
    </source>
</evidence>
<keyword evidence="7 10" id="KW-0472">Membrane</keyword>
<dbReference type="InterPro" id="IPR036942">
    <property type="entry name" value="Beta-barrel_TonB_sf"/>
</dbReference>
<dbReference type="NCBIfam" id="TIGR01783">
    <property type="entry name" value="TonB-siderophor"/>
    <property type="match status" value="1"/>
</dbReference>
<accession>A0ABT5KQ09</accession>
<evidence type="ECO:0000256" key="9">
    <source>
        <dbReference type="ARBA" id="ARBA00023237"/>
    </source>
</evidence>
<keyword evidence="9 10" id="KW-0998">Cell outer membrane</keyword>
<feature type="domain" description="TonB-dependent receptor plug" evidence="13">
    <location>
        <begin position="101"/>
        <end position="200"/>
    </location>
</feature>
<keyword evidence="3 10" id="KW-0813">Transport</keyword>
<evidence type="ECO:0000256" key="11">
    <source>
        <dbReference type="RuleBase" id="RU003357"/>
    </source>
</evidence>
<evidence type="ECO:0000259" key="12">
    <source>
        <dbReference type="Pfam" id="PF00593"/>
    </source>
</evidence>
<reference evidence="14 15" key="1">
    <citation type="submission" date="2022-10" db="EMBL/GenBank/DDBJ databases">
        <title>paucibacter sp. hw8 Genome sequencing.</title>
        <authorList>
            <person name="Park S."/>
        </authorList>
    </citation>
    <scope>NUCLEOTIDE SEQUENCE [LARGE SCALE GENOMIC DNA]</scope>
    <source>
        <strain evidence="15">hw8</strain>
    </source>
</reference>
<organism evidence="14 15">
    <name type="scientific">Roseateles koreensis</name>
    <dbReference type="NCBI Taxonomy" id="2987526"/>
    <lineage>
        <taxon>Bacteria</taxon>
        <taxon>Pseudomonadati</taxon>
        <taxon>Pseudomonadota</taxon>
        <taxon>Betaproteobacteria</taxon>
        <taxon>Burkholderiales</taxon>
        <taxon>Sphaerotilaceae</taxon>
        <taxon>Roseateles</taxon>
    </lineage>
</organism>
<dbReference type="RefSeq" id="WP_273596109.1">
    <property type="nucleotide sequence ID" value="NZ_JAQQXS010000005.1"/>
</dbReference>
<dbReference type="InterPro" id="IPR037066">
    <property type="entry name" value="Plug_dom_sf"/>
</dbReference>
<feature type="domain" description="TonB-dependent receptor-like beta-barrel" evidence="12">
    <location>
        <begin position="300"/>
        <end position="736"/>
    </location>
</feature>
<dbReference type="Pfam" id="PF00593">
    <property type="entry name" value="TonB_dep_Rec_b-barrel"/>
    <property type="match status" value="1"/>
</dbReference>
<evidence type="ECO:0000256" key="2">
    <source>
        <dbReference type="ARBA" id="ARBA00009810"/>
    </source>
</evidence>
<keyword evidence="8 14" id="KW-0675">Receptor</keyword>
<dbReference type="PANTHER" id="PTHR32552:SF83">
    <property type="entry name" value="BLR3904 PROTEIN"/>
    <property type="match status" value="1"/>
</dbReference>
<evidence type="ECO:0000256" key="10">
    <source>
        <dbReference type="PROSITE-ProRule" id="PRU01360"/>
    </source>
</evidence>
<evidence type="ECO:0000256" key="5">
    <source>
        <dbReference type="ARBA" id="ARBA00022692"/>
    </source>
</evidence>
<name>A0ABT5KQ09_9BURK</name>
<dbReference type="Proteomes" id="UP001219862">
    <property type="component" value="Unassembled WGS sequence"/>
</dbReference>
<evidence type="ECO:0000256" key="4">
    <source>
        <dbReference type="ARBA" id="ARBA00022452"/>
    </source>
</evidence>
<keyword evidence="5 10" id="KW-0812">Transmembrane</keyword>
<dbReference type="SUPFAM" id="SSF56935">
    <property type="entry name" value="Porins"/>
    <property type="match status" value="1"/>
</dbReference>
<dbReference type="Gene3D" id="2.40.170.20">
    <property type="entry name" value="TonB-dependent receptor, beta-barrel domain"/>
    <property type="match status" value="1"/>
</dbReference>
<dbReference type="InterPro" id="IPR012910">
    <property type="entry name" value="Plug_dom"/>
</dbReference>
<evidence type="ECO:0000256" key="7">
    <source>
        <dbReference type="ARBA" id="ARBA00023136"/>
    </source>
</evidence>
<evidence type="ECO:0000259" key="13">
    <source>
        <dbReference type="Pfam" id="PF07715"/>
    </source>
</evidence>
<evidence type="ECO:0000313" key="14">
    <source>
        <dbReference type="EMBL" id="MDC8784993.1"/>
    </source>
</evidence>
<keyword evidence="6 11" id="KW-0798">TonB box</keyword>
<evidence type="ECO:0000256" key="3">
    <source>
        <dbReference type="ARBA" id="ARBA00022448"/>
    </source>
</evidence>
<comment type="caution">
    <text evidence="14">The sequence shown here is derived from an EMBL/GenBank/DDBJ whole genome shotgun (WGS) entry which is preliminary data.</text>
</comment>
<dbReference type="PANTHER" id="PTHR32552">
    <property type="entry name" value="FERRICHROME IRON RECEPTOR-RELATED"/>
    <property type="match status" value="1"/>
</dbReference>
<dbReference type="Pfam" id="PF07715">
    <property type="entry name" value="Plug"/>
    <property type="match status" value="1"/>
</dbReference>
<evidence type="ECO:0000313" key="15">
    <source>
        <dbReference type="Proteomes" id="UP001219862"/>
    </source>
</evidence>
<comment type="subcellular location">
    <subcellularLocation>
        <location evidence="1 10">Cell outer membrane</location>
        <topology evidence="1 10">Multi-pass membrane protein</topology>
    </subcellularLocation>
</comment>